<dbReference type="GO" id="GO:0000014">
    <property type="term" value="F:single-stranded DNA endodeoxyribonuclease activity"/>
    <property type="evidence" value="ECO:0007669"/>
    <property type="project" value="TreeGrafter"/>
</dbReference>
<evidence type="ECO:0000313" key="1">
    <source>
        <dbReference type="EMBL" id="GFS45235.1"/>
    </source>
</evidence>
<dbReference type="GO" id="GO:0000729">
    <property type="term" value="P:DNA double-strand break processing"/>
    <property type="evidence" value="ECO:0007669"/>
    <property type="project" value="TreeGrafter"/>
</dbReference>
<dbReference type="GO" id="GO:0042800">
    <property type="term" value="F:histone H3K4 methyltransferase activity"/>
    <property type="evidence" value="ECO:0007669"/>
    <property type="project" value="TreeGrafter"/>
</dbReference>
<dbReference type="GO" id="GO:0005634">
    <property type="term" value="C:nucleus"/>
    <property type="evidence" value="ECO:0007669"/>
    <property type="project" value="TreeGrafter"/>
</dbReference>
<protein>
    <submittedName>
        <fullName evidence="1">Histone-lysine N-methyltransferase SETMAR</fullName>
    </submittedName>
</protein>
<sequence>MNGICGSDSHNTIHSFSHLVPFKFEPIMCNFGFVDSVQVFFDVKDAPRTDRPNVENVDKISEIIEVDQHVSSCIIAQELKIDHEGVINHSHKAGFEKKLDVWLAHQLTPQKN</sequence>
<dbReference type="PANTHER" id="PTHR46060">
    <property type="entry name" value="MARINER MOS1 TRANSPOSASE-LIKE PROTEIN"/>
    <property type="match status" value="1"/>
</dbReference>
<accession>A0A8X6IJ50</accession>
<organism evidence="1 2">
    <name type="scientific">Nephila pilipes</name>
    <name type="common">Giant wood spider</name>
    <name type="synonym">Nephila maculata</name>
    <dbReference type="NCBI Taxonomy" id="299642"/>
    <lineage>
        <taxon>Eukaryota</taxon>
        <taxon>Metazoa</taxon>
        <taxon>Ecdysozoa</taxon>
        <taxon>Arthropoda</taxon>
        <taxon>Chelicerata</taxon>
        <taxon>Arachnida</taxon>
        <taxon>Araneae</taxon>
        <taxon>Araneomorphae</taxon>
        <taxon>Entelegynae</taxon>
        <taxon>Araneoidea</taxon>
        <taxon>Nephilidae</taxon>
        <taxon>Nephila</taxon>
    </lineage>
</organism>
<name>A0A8X6IJ50_NEPPI</name>
<dbReference type="GO" id="GO:0044774">
    <property type="term" value="P:mitotic DNA integrity checkpoint signaling"/>
    <property type="evidence" value="ECO:0007669"/>
    <property type="project" value="TreeGrafter"/>
</dbReference>
<dbReference type="GO" id="GO:0046975">
    <property type="term" value="F:histone H3K36 methyltransferase activity"/>
    <property type="evidence" value="ECO:0007669"/>
    <property type="project" value="TreeGrafter"/>
</dbReference>
<keyword evidence="2" id="KW-1185">Reference proteome</keyword>
<dbReference type="GO" id="GO:0003697">
    <property type="term" value="F:single-stranded DNA binding"/>
    <property type="evidence" value="ECO:0007669"/>
    <property type="project" value="TreeGrafter"/>
</dbReference>
<dbReference type="OrthoDB" id="8056906at2759"/>
<dbReference type="GO" id="GO:0003690">
    <property type="term" value="F:double-stranded DNA binding"/>
    <property type="evidence" value="ECO:0007669"/>
    <property type="project" value="TreeGrafter"/>
</dbReference>
<dbReference type="GO" id="GO:0006303">
    <property type="term" value="P:double-strand break repair via nonhomologous end joining"/>
    <property type="evidence" value="ECO:0007669"/>
    <property type="project" value="TreeGrafter"/>
</dbReference>
<dbReference type="GO" id="GO:0035861">
    <property type="term" value="C:site of double-strand break"/>
    <property type="evidence" value="ECO:0007669"/>
    <property type="project" value="TreeGrafter"/>
</dbReference>
<reference evidence="1" key="1">
    <citation type="submission" date="2020-08" db="EMBL/GenBank/DDBJ databases">
        <title>Multicomponent nature underlies the extraordinary mechanical properties of spider dragline silk.</title>
        <authorList>
            <person name="Kono N."/>
            <person name="Nakamura H."/>
            <person name="Mori M."/>
            <person name="Yoshida Y."/>
            <person name="Ohtoshi R."/>
            <person name="Malay A.D."/>
            <person name="Moran D.A.P."/>
            <person name="Tomita M."/>
            <person name="Numata K."/>
            <person name="Arakawa K."/>
        </authorList>
    </citation>
    <scope>NUCLEOTIDE SEQUENCE</scope>
</reference>
<dbReference type="GO" id="GO:0044547">
    <property type="term" value="F:DNA topoisomerase binding"/>
    <property type="evidence" value="ECO:0007669"/>
    <property type="project" value="TreeGrafter"/>
</dbReference>
<gene>
    <name evidence="1" type="primary">EAI_04805</name>
    <name evidence="1" type="ORF">NPIL_279061</name>
</gene>
<dbReference type="InterPro" id="IPR052709">
    <property type="entry name" value="Transposase-MT_Hybrid"/>
</dbReference>
<dbReference type="Proteomes" id="UP000887013">
    <property type="component" value="Unassembled WGS sequence"/>
</dbReference>
<dbReference type="GO" id="GO:0015074">
    <property type="term" value="P:DNA integration"/>
    <property type="evidence" value="ECO:0007669"/>
    <property type="project" value="TreeGrafter"/>
</dbReference>
<evidence type="ECO:0000313" key="2">
    <source>
        <dbReference type="Proteomes" id="UP000887013"/>
    </source>
</evidence>
<proteinExistence type="predicted"/>
<dbReference type="GO" id="GO:0031297">
    <property type="term" value="P:replication fork processing"/>
    <property type="evidence" value="ECO:0007669"/>
    <property type="project" value="TreeGrafter"/>
</dbReference>
<dbReference type="GO" id="GO:0000793">
    <property type="term" value="C:condensed chromosome"/>
    <property type="evidence" value="ECO:0007669"/>
    <property type="project" value="TreeGrafter"/>
</dbReference>
<dbReference type="PANTHER" id="PTHR46060:SF2">
    <property type="entry name" value="HISTONE-LYSINE N-METHYLTRANSFERASE SETMAR"/>
    <property type="match status" value="1"/>
</dbReference>
<comment type="caution">
    <text evidence="1">The sequence shown here is derived from an EMBL/GenBank/DDBJ whole genome shotgun (WGS) entry which is preliminary data.</text>
</comment>
<dbReference type="EMBL" id="BMAW01090509">
    <property type="protein sequence ID" value="GFS45235.1"/>
    <property type="molecule type" value="Genomic_DNA"/>
</dbReference>
<dbReference type="AlphaFoldDB" id="A0A8X6IJ50"/>